<dbReference type="RefSeq" id="WP_146458975.1">
    <property type="nucleotide sequence ID" value="NZ_SJPW01000004.1"/>
</dbReference>
<proteinExistence type="predicted"/>
<name>A0A5C6F472_9BACT</name>
<evidence type="ECO:0000256" key="2">
    <source>
        <dbReference type="SAM" id="SignalP"/>
    </source>
</evidence>
<sequence precursor="true">MSIGKKIVPAIALAALFTFVMGSEAKAQHGSHFGSHQSSHFGGHHGGSHSGFHSGGHHGSGHIIQPSRYVPTYPSYPSYPTYPSPNIHRGYHNTTHLDYHAPSFVPHNGHLDYRPGHYDVHQSGHWH</sequence>
<reference evidence="3 4" key="1">
    <citation type="submission" date="2019-02" db="EMBL/GenBank/DDBJ databases">
        <title>Deep-cultivation of Planctomycetes and their phenomic and genomic characterization uncovers novel biology.</title>
        <authorList>
            <person name="Wiegand S."/>
            <person name="Jogler M."/>
            <person name="Boedeker C."/>
            <person name="Pinto D."/>
            <person name="Vollmers J."/>
            <person name="Rivas-Marin E."/>
            <person name="Kohn T."/>
            <person name="Peeters S.H."/>
            <person name="Heuer A."/>
            <person name="Rast P."/>
            <person name="Oberbeckmann S."/>
            <person name="Bunk B."/>
            <person name="Jeske O."/>
            <person name="Meyerdierks A."/>
            <person name="Storesund J.E."/>
            <person name="Kallscheuer N."/>
            <person name="Luecker S."/>
            <person name="Lage O.M."/>
            <person name="Pohl T."/>
            <person name="Merkel B.J."/>
            <person name="Hornburger P."/>
            <person name="Mueller R.-W."/>
            <person name="Bruemmer F."/>
            <person name="Labrenz M."/>
            <person name="Spormann A.M."/>
            <person name="Op Den Camp H."/>
            <person name="Overmann J."/>
            <person name="Amann R."/>
            <person name="Jetten M.S.M."/>
            <person name="Mascher T."/>
            <person name="Medema M.H."/>
            <person name="Devos D.P."/>
            <person name="Kaster A.-K."/>
            <person name="Ovreas L."/>
            <person name="Rohde M."/>
            <person name="Galperin M.Y."/>
            <person name="Jogler C."/>
        </authorList>
    </citation>
    <scope>NUCLEOTIDE SEQUENCE [LARGE SCALE GENOMIC DNA]</scope>
    <source>
        <strain evidence="3 4">Poly51</strain>
    </source>
</reference>
<dbReference type="AlphaFoldDB" id="A0A5C6F472"/>
<feature type="region of interest" description="Disordered" evidence="1">
    <location>
        <begin position="29"/>
        <end position="64"/>
    </location>
</feature>
<feature type="compositionally biased region" description="Low complexity" evidence="1">
    <location>
        <begin position="29"/>
        <end position="41"/>
    </location>
</feature>
<keyword evidence="2" id="KW-0732">Signal</keyword>
<dbReference type="Proteomes" id="UP000318288">
    <property type="component" value="Unassembled WGS sequence"/>
</dbReference>
<protein>
    <recommendedName>
        <fullName evidence="5">Secreted protein</fullName>
    </recommendedName>
</protein>
<dbReference type="EMBL" id="SJPW01000004">
    <property type="protein sequence ID" value="TWU54826.1"/>
    <property type="molecule type" value="Genomic_DNA"/>
</dbReference>
<accession>A0A5C6F472</accession>
<evidence type="ECO:0000313" key="4">
    <source>
        <dbReference type="Proteomes" id="UP000318288"/>
    </source>
</evidence>
<dbReference type="OrthoDB" id="290982at2"/>
<feature type="signal peptide" evidence="2">
    <location>
        <begin position="1"/>
        <end position="27"/>
    </location>
</feature>
<gene>
    <name evidence="3" type="ORF">Poly51_35450</name>
</gene>
<comment type="caution">
    <text evidence="3">The sequence shown here is derived from an EMBL/GenBank/DDBJ whole genome shotgun (WGS) entry which is preliminary data.</text>
</comment>
<evidence type="ECO:0008006" key="5">
    <source>
        <dbReference type="Google" id="ProtNLM"/>
    </source>
</evidence>
<organism evidence="3 4">
    <name type="scientific">Rubripirellula tenax</name>
    <dbReference type="NCBI Taxonomy" id="2528015"/>
    <lineage>
        <taxon>Bacteria</taxon>
        <taxon>Pseudomonadati</taxon>
        <taxon>Planctomycetota</taxon>
        <taxon>Planctomycetia</taxon>
        <taxon>Pirellulales</taxon>
        <taxon>Pirellulaceae</taxon>
        <taxon>Rubripirellula</taxon>
    </lineage>
</organism>
<keyword evidence="4" id="KW-1185">Reference proteome</keyword>
<evidence type="ECO:0000256" key="1">
    <source>
        <dbReference type="SAM" id="MobiDB-lite"/>
    </source>
</evidence>
<feature type="chain" id="PRO_5023019975" description="Secreted protein" evidence="2">
    <location>
        <begin position="28"/>
        <end position="127"/>
    </location>
</feature>
<evidence type="ECO:0000313" key="3">
    <source>
        <dbReference type="EMBL" id="TWU54826.1"/>
    </source>
</evidence>